<dbReference type="InterPro" id="IPR056884">
    <property type="entry name" value="NPHP3-like_N"/>
</dbReference>
<dbReference type="PANTHER" id="PTHR10039">
    <property type="entry name" value="AMELOGENIN"/>
    <property type="match status" value="1"/>
</dbReference>
<feature type="region of interest" description="Disordered" evidence="2">
    <location>
        <begin position="133"/>
        <end position="170"/>
    </location>
</feature>
<evidence type="ECO:0000313" key="5">
    <source>
        <dbReference type="Proteomes" id="UP000307440"/>
    </source>
</evidence>
<feature type="domain" description="Nephrocystin 3-like N-terminal" evidence="3">
    <location>
        <begin position="250"/>
        <end position="415"/>
    </location>
</feature>
<reference evidence="4 5" key="1">
    <citation type="journal article" date="2019" name="Nat. Ecol. Evol.">
        <title>Megaphylogeny resolves global patterns of mushroom evolution.</title>
        <authorList>
            <person name="Varga T."/>
            <person name="Krizsan K."/>
            <person name="Foldi C."/>
            <person name="Dima B."/>
            <person name="Sanchez-Garcia M."/>
            <person name="Sanchez-Ramirez S."/>
            <person name="Szollosi G.J."/>
            <person name="Szarkandi J.G."/>
            <person name="Papp V."/>
            <person name="Albert L."/>
            <person name="Andreopoulos W."/>
            <person name="Angelini C."/>
            <person name="Antonin V."/>
            <person name="Barry K.W."/>
            <person name="Bougher N.L."/>
            <person name="Buchanan P."/>
            <person name="Buyck B."/>
            <person name="Bense V."/>
            <person name="Catcheside P."/>
            <person name="Chovatia M."/>
            <person name="Cooper J."/>
            <person name="Damon W."/>
            <person name="Desjardin D."/>
            <person name="Finy P."/>
            <person name="Geml J."/>
            <person name="Haridas S."/>
            <person name="Hughes K."/>
            <person name="Justo A."/>
            <person name="Karasinski D."/>
            <person name="Kautmanova I."/>
            <person name="Kiss B."/>
            <person name="Kocsube S."/>
            <person name="Kotiranta H."/>
            <person name="LaButti K.M."/>
            <person name="Lechner B.E."/>
            <person name="Liimatainen K."/>
            <person name="Lipzen A."/>
            <person name="Lukacs Z."/>
            <person name="Mihaltcheva S."/>
            <person name="Morgado L.N."/>
            <person name="Niskanen T."/>
            <person name="Noordeloos M.E."/>
            <person name="Ohm R.A."/>
            <person name="Ortiz-Santana B."/>
            <person name="Ovrebo C."/>
            <person name="Racz N."/>
            <person name="Riley R."/>
            <person name="Savchenko A."/>
            <person name="Shiryaev A."/>
            <person name="Soop K."/>
            <person name="Spirin V."/>
            <person name="Szebenyi C."/>
            <person name="Tomsovsky M."/>
            <person name="Tulloss R.E."/>
            <person name="Uehling J."/>
            <person name="Grigoriev I.V."/>
            <person name="Vagvolgyi C."/>
            <person name="Papp T."/>
            <person name="Martin F.M."/>
            <person name="Miettinen O."/>
            <person name="Hibbett D.S."/>
            <person name="Nagy L.G."/>
        </authorList>
    </citation>
    <scope>NUCLEOTIDE SEQUENCE [LARGE SCALE GENOMIC DNA]</scope>
    <source>
        <strain evidence="4 5">CBS 121175</strain>
    </source>
</reference>
<feature type="compositionally biased region" description="Basic and acidic residues" evidence="2">
    <location>
        <begin position="149"/>
        <end position="162"/>
    </location>
</feature>
<keyword evidence="1" id="KW-0677">Repeat</keyword>
<dbReference type="InterPro" id="IPR027417">
    <property type="entry name" value="P-loop_NTPase"/>
</dbReference>
<evidence type="ECO:0000259" key="3">
    <source>
        <dbReference type="Pfam" id="PF24883"/>
    </source>
</evidence>
<dbReference type="SUPFAM" id="SSF52540">
    <property type="entry name" value="P-loop containing nucleoside triphosphate hydrolases"/>
    <property type="match status" value="1"/>
</dbReference>
<sequence>MQNHAAGQRPRHTGKRLLSQDDDQEAMFRLSSTSKDSSRNVRPRKYRTEEAEAEYRTFPYELPEVVINEHDPQPGLGYLPIDSIAEVERKQAHRKSCPENYFNASRRRSTSPMANRAQMADIERRSTRYLNVIENRRPPYSQPSITRARSHEGHESPPDRYRGRTSHSTSADREIINPSFHGGGAFAGASHFTIEAATMIDNSVSITERVGGLTRLQQFMASSALYDSKERFDPPKCDENTRIRLIGKMTGWARDSDISQRMLCLTGPAGSGKSALQQTVVEKCAEEGSLLAAFFFYAQDARRNNLGTLIPTLAYQIYQNIAATRKPMIKAVEDDPAIFERKVDIQLNRIIIVPLQDALQSPGTFPRSWPRNIFIDGVDECRGEVNQIHLLQLLRNLALTLNHSEFALKICFASRPEHAVRSAISARGHLGRSGLLYHIDLSEHNATSDIRIFLQRRLTEIAETTPYPLPSAPWPSEDDIEKLADNSSGQFVYAATIIKYLSERRRSPFSQLQVVLSWSPGTKRRERPFAALDTLYTSIFAAASEAYKESKSIDDDLVLVRYIRMLQVMALTYTEAQPGAVEALLGLEQGELQILVSDLHSLVDPEGSGLGLQFFKLRFHHKSVPDFLQDPDRCGNLFISSTRIALDLLSLSTRWLVDEARIEDCLSKEFALGIWLICALEAITKGSDTEREELRTFLAGSGNDWAIVEKGFSLHSWPSRGEHFQAFLHRCNVLNLFNKSKHPEWSKPLRMVRSLDPVISNKLLTAEGRWKKP</sequence>
<evidence type="ECO:0000256" key="1">
    <source>
        <dbReference type="ARBA" id="ARBA00022737"/>
    </source>
</evidence>
<accession>A0A5C3KPL9</accession>
<dbReference type="Pfam" id="PF24883">
    <property type="entry name" value="NPHP3_N"/>
    <property type="match status" value="1"/>
</dbReference>
<evidence type="ECO:0000256" key="2">
    <source>
        <dbReference type="SAM" id="MobiDB-lite"/>
    </source>
</evidence>
<protein>
    <recommendedName>
        <fullName evidence="3">Nephrocystin 3-like N-terminal domain-containing protein</fullName>
    </recommendedName>
</protein>
<gene>
    <name evidence="4" type="ORF">FA15DRAFT_671499</name>
</gene>
<keyword evidence="5" id="KW-1185">Reference proteome</keyword>
<dbReference type="OrthoDB" id="674604at2759"/>
<name>A0A5C3KPL9_COPMA</name>
<evidence type="ECO:0000313" key="4">
    <source>
        <dbReference type="EMBL" id="TFK22460.1"/>
    </source>
</evidence>
<dbReference type="AlphaFoldDB" id="A0A5C3KPL9"/>
<proteinExistence type="predicted"/>
<dbReference type="PANTHER" id="PTHR10039:SF17">
    <property type="entry name" value="FUNGAL STAND N-TERMINAL GOODBYE DOMAIN-CONTAINING PROTEIN-RELATED"/>
    <property type="match status" value="1"/>
</dbReference>
<dbReference type="Proteomes" id="UP000307440">
    <property type="component" value="Unassembled WGS sequence"/>
</dbReference>
<feature type="region of interest" description="Disordered" evidence="2">
    <location>
        <begin position="1"/>
        <end position="46"/>
    </location>
</feature>
<organism evidence="4 5">
    <name type="scientific">Coprinopsis marcescibilis</name>
    <name type="common">Agaric fungus</name>
    <name type="synonym">Psathyrella marcescibilis</name>
    <dbReference type="NCBI Taxonomy" id="230819"/>
    <lineage>
        <taxon>Eukaryota</taxon>
        <taxon>Fungi</taxon>
        <taxon>Dikarya</taxon>
        <taxon>Basidiomycota</taxon>
        <taxon>Agaricomycotina</taxon>
        <taxon>Agaricomycetes</taxon>
        <taxon>Agaricomycetidae</taxon>
        <taxon>Agaricales</taxon>
        <taxon>Agaricineae</taxon>
        <taxon>Psathyrellaceae</taxon>
        <taxon>Coprinopsis</taxon>
    </lineage>
</organism>
<dbReference type="EMBL" id="ML210240">
    <property type="protein sequence ID" value="TFK22460.1"/>
    <property type="molecule type" value="Genomic_DNA"/>
</dbReference>
<dbReference type="STRING" id="230819.A0A5C3KPL9"/>